<dbReference type="RefSeq" id="WP_073165800.1">
    <property type="nucleotide sequence ID" value="NZ_FQZE01000004.1"/>
</dbReference>
<sequence length="166" mass="19139">MKKSIPFLLAVFLFILTGFDNEQVYYGPYNPVFMLRSEMEKNVKLEGPKTILNPGKIYLKDHFIFINEKYRGIHVIDNTNPEDPTNVAFINVDGCIDIAMKNNVLYADNAVDLIAIKLDEHITDIEVTKRIKNTFPEPVSPEGRELTWKERQAAPEEAILVRWDLN</sequence>
<dbReference type="STRING" id="1168035.SAMN05444280_10486"/>
<protein>
    <recommendedName>
        <fullName evidence="3">LVIVD repeat-containing protein</fullName>
    </recommendedName>
</protein>
<evidence type="ECO:0008006" key="3">
    <source>
        <dbReference type="Google" id="ProtNLM"/>
    </source>
</evidence>
<evidence type="ECO:0000313" key="1">
    <source>
        <dbReference type="EMBL" id="SHI64345.1"/>
    </source>
</evidence>
<accession>A0A1M6CTD3</accession>
<keyword evidence="2" id="KW-1185">Reference proteome</keyword>
<dbReference type="OrthoDB" id="1521841at2"/>
<proteinExistence type="predicted"/>
<dbReference type="EMBL" id="FQZE01000004">
    <property type="protein sequence ID" value="SHI64345.1"/>
    <property type="molecule type" value="Genomic_DNA"/>
</dbReference>
<name>A0A1M6CTD3_9BACT</name>
<dbReference type="AlphaFoldDB" id="A0A1M6CTD3"/>
<dbReference type="Proteomes" id="UP000184050">
    <property type="component" value="Unassembled WGS sequence"/>
</dbReference>
<evidence type="ECO:0000313" key="2">
    <source>
        <dbReference type="Proteomes" id="UP000184050"/>
    </source>
</evidence>
<reference evidence="1 2" key="1">
    <citation type="submission" date="2016-11" db="EMBL/GenBank/DDBJ databases">
        <authorList>
            <person name="Jaros S."/>
            <person name="Januszkiewicz K."/>
            <person name="Wedrychowicz H."/>
        </authorList>
    </citation>
    <scope>NUCLEOTIDE SEQUENCE [LARGE SCALE GENOMIC DNA]</scope>
    <source>
        <strain evidence="1 2">DSM 27063</strain>
    </source>
</reference>
<gene>
    <name evidence="1" type="ORF">SAMN05444280_10486</name>
</gene>
<organism evidence="1 2">
    <name type="scientific">Tangfeifania diversioriginum</name>
    <dbReference type="NCBI Taxonomy" id="1168035"/>
    <lineage>
        <taxon>Bacteria</taxon>
        <taxon>Pseudomonadati</taxon>
        <taxon>Bacteroidota</taxon>
        <taxon>Bacteroidia</taxon>
        <taxon>Marinilabiliales</taxon>
        <taxon>Prolixibacteraceae</taxon>
        <taxon>Tangfeifania</taxon>
    </lineage>
</organism>